<accession>A0A9N8LVP7</accession>
<reference evidence="1 2" key="1">
    <citation type="submission" date="2020-10" db="EMBL/GenBank/DDBJ databases">
        <authorList>
            <person name="Sedaghatjoo S."/>
        </authorList>
    </citation>
    <scope>NUCLEOTIDE SEQUENCE [LARGE SCALE GENOMIC DNA]</scope>
    <source>
        <strain evidence="1 2">LLFL</strain>
    </source>
</reference>
<dbReference type="Proteomes" id="UP000836404">
    <property type="component" value="Unassembled WGS sequence"/>
</dbReference>
<evidence type="ECO:0000313" key="1">
    <source>
        <dbReference type="EMBL" id="CAD6944997.1"/>
    </source>
</evidence>
<organism evidence="1 2">
    <name type="scientific">Tilletia laevis</name>
    <dbReference type="NCBI Taxonomy" id="157183"/>
    <lineage>
        <taxon>Eukaryota</taxon>
        <taxon>Fungi</taxon>
        <taxon>Dikarya</taxon>
        <taxon>Basidiomycota</taxon>
        <taxon>Ustilaginomycotina</taxon>
        <taxon>Exobasidiomycetes</taxon>
        <taxon>Tilletiales</taxon>
        <taxon>Tilletiaceae</taxon>
        <taxon>Tilletia</taxon>
    </lineage>
</organism>
<sequence length="19" mass="2097">TMKVSSSVQTQEQQWAATS</sequence>
<dbReference type="AlphaFoldDB" id="A0A9N8LVP7"/>
<comment type="caution">
    <text evidence="1">The sequence shown here is derived from an EMBL/GenBank/DDBJ whole genome shotgun (WGS) entry which is preliminary data.</text>
</comment>
<keyword evidence="2" id="KW-1185">Reference proteome</keyword>
<dbReference type="EMBL" id="CAJHJF010004711">
    <property type="protein sequence ID" value="CAD6944997.1"/>
    <property type="molecule type" value="Genomic_DNA"/>
</dbReference>
<gene>
    <name evidence="1" type="ORF">JKILLFL_G9366</name>
</gene>
<protein>
    <submittedName>
        <fullName evidence="1">Uncharacterized protein</fullName>
    </submittedName>
</protein>
<evidence type="ECO:0000313" key="2">
    <source>
        <dbReference type="Proteomes" id="UP000836404"/>
    </source>
</evidence>
<name>A0A9N8LVP7_9BASI</name>
<feature type="non-terminal residue" evidence="1">
    <location>
        <position position="1"/>
    </location>
</feature>
<proteinExistence type="predicted"/>